<evidence type="ECO:0000313" key="7">
    <source>
        <dbReference type="EMBL" id="CAJ0918316.1"/>
    </source>
</evidence>
<organism evidence="7 8">
    <name type="scientific">Ranitomeya imitator</name>
    <name type="common">mimic poison frog</name>
    <dbReference type="NCBI Taxonomy" id="111125"/>
    <lineage>
        <taxon>Eukaryota</taxon>
        <taxon>Metazoa</taxon>
        <taxon>Chordata</taxon>
        <taxon>Craniata</taxon>
        <taxon>Vertebrata</taxon>
        <taxon>Euteleostomi</taxon>
        <taxon>Amphibia</taxon>
        <taxon>Batrachia</taxon>
        <taxon>Anura</taxon>
        <taxon>Neobatrachia</taxon>
        <taxon>Hyloidea</taxon>
        <taxon>Dendrobatidae</taxon>
        <taxon>Dendrobatinae</taxon>
        <taxon>Ranitomeya</taxon>
    </lineage>
</organism>
<dbReference type="Gene3D" id="1.10.287.3980">
    <property type="match status" value="1"/>
</dbReference>
<dbReference type="PANTHER" id="PTHR14503:SF4">
    <property type="entry name" value="LARGE RIBOSOMAL SUBUNIT PROTEIN BL34M"/>
    <property type="match status" value="1"/>
</dbReference>
<proteinExistence type="inferred from homology"/>
<evidence type="ECO:0000256" key="1">
    <source>
        <dbReference type="ARBA" id="ARBA00010111"/>
    </source>
</evidence>
<name>A0ABN9KR94_9NEOB</name>
<evidence type="ECO:0000256" key="3">
    <source>
        <dbReference type="ARBA" id="ARBA00023274"/>
    </source>
</evidence>
<dbReference type="Pfam" id="PF00468">
    <property type="entry name" value="Ribosomal_L34"/>
    <property type="match status" value="1"/>
</dbReference>
<evidence type="ECO:0000256" key="6">
    <source>
        <dbReference type="SAM" id="MobiDB-lite"/>
    </source>
</evidence>
<evidence type="ECO:0000256" key="2">
    <source>
        <dbReference type="ARBA" id="ARBA00022980"/>
    </source>
</evidence>
<evidence type="ECO:0000256" key="4">
    <source>
        <dbReference type="ARBA" id="ARBA00035274"/>
    </source>
</evidence>
<keyword evidence="8" id="KW-1185">Reference proteome</keyword>
<protein>
    <recommendedName>
        <fullName evidence="4">Large ribosomal subunit protein bL34m</fullName>
    </recommendedName>
    <alternativeName>
        <fullName evidence="5">39S ribosomal protein L34, mitochondrial</fullName>
    </alternativeName>
</protein>
<evidence type="ECO:0000256" key="5">
    <source>
        <dbReference type="ARBA" id="ARBA00035434"/>
    </source>
</evidence>
<sequence length="142" mass="16033">MTTSAPELHTKRLHTPAALKTTTPTNQRAVRPDGWSVFASHGAGGDRRHGGVGSSWQYRTYVSVFRSFNHTELPSPGCGILSRTLPPNWSLLPVRTKKRGMEYQPKFLKRQRTHGWIKRTSTRGGIEVILRRMLKGRKSLTV</sequence>
<dbReference type="PANTHER" id="PTHR14503">
    <property type="entry name" value="MITOCHONDRIAL RIBOSOMAL PROTEIN 34 FAMILY MEMBER"/>
    <property type="match status" value="1"/>
</dbReference>
<gene>
    <name evidence="7" type="ORF">RIMI_LOCUS749884</name>
</gene>
<reference evidence="7" key="1">
    <citation type="submission" date="2023-07" db="EMBL/GenBank/DDBJ databases">
        <authorList>
            <person name="Stuckert A."/>
        </authorList>
    </citation>
    <scope>NUCLEOTIDE SEQUENCE</scope>
</reference>
<evidence type="ECO:0000313" key="8">
    <source>
        <dbReference type="Proteomes" id="UP001176940"/>
    </source>
</evidence>
<accession>A0ABN9KR94</accession>
<feature type="region of interest" description="Disordered" evidence="6">
    <location>
        <begin position="1"/>
        <end position="29"/>
    </location>
</feature>
<dbReference type="InterPro" id="IPR000271">
    <property type="entry name" value="Ribosomal_bL34"/>
</dbReference>
<dbReference type="Proteomes" id="UP001176940">
    <property type="component" value="Unassembled WGS sequence"/>
</dbReference>
<comment type="caution">
    <text evidence="7">The sequence shown here is derived from an EMBL/GenBank/DDBJ whole genome shotgun (WGS) entry which is preliminary data.</text>
</comment>
<comment type="similarity">
    <text evidence="1">Belongs to the bacterial ribosomal protein bL34 family.</text>
</comment>
<dbReference type="EMBL" id="CAUEEQ010000936">
    <property type="protein sequence ID" value="CAJ0918316.1"/>
    <property type="molecule type" value="Genomic_DNA"/>
</dbReference>
<keyword evidence="3" id="KW-0687">Ribonucleoprotein</keyword>
<keyword evidence="2" id="KW-0689">Ribosomal protein</keyword>